<organism evidence="1 2">
    <name type="scientific">Juglans regia</name>
    <name type="common">English walnut</name>
    <dbReference type="NCBI Taxonomy" id="51240"/>
    <lineage>
        <taxon>Eukaryota</taxon>
        <taxon>Viridiplantae</taxon>
        <taxon>Streptophyta</taxon>
        <taxon>Embryophyta</taxon>
        <taxon>Tracheophyta</taxon>
        <taxon>Spermatophyta</taxon>
        <taxon>Magnoliopsida</taxon>
        <taxon>eudicotyledons</taxon>
        <taxon>Gunneridae</taxon>
        <taxon>Pentapetalae</taxon>
        <taxon>rosids</taxon>
        <taxon>fabids</taxon>
        <taxon>Fagales</taxon>
        <taxon>Juglandaceae</taxon>
        <taxon>Juglans</taxon>
    </lineage>
</organism>
<keyword evidence="1" id="KW-1185">Reference proteome</keyword>
<dbReference type="Pfam" id="PF14244">
    <property type="entry name" value="Retrotran_gag_3"/>
    <property type="match status" value="1"/>
</dbReference>
<proteinExistence type="predicted"/>
<dbReference type="KEGG" id="jre:109001034"/>
<dbReference type="Pfam" id="PF03732">
    <property type="entry name" value="Retrotrans_gag"/>
    <property type="match status" value="1"/>
</dbReference>
<dbReference type="AlphaFoldDB" id="A0A2I4FPV8"/>
<dbReference type="STRING" id="51240.A0A2I4FPV8"/>
<dbReference type="Proteomes" id="UP000235220">
    <property type="component" value="Chromosome 2"/>
</dbReference>
<dbReference type="PANTHER" id="PTHR37610:SF81">
    <property type="entry name" value="RETROTRANSPOSON COPIA-LIKE N-TERMINAL DOMAIN-CONTAINING PROTEIN"/>
    <property type="match status" value="1"/>
</dbReference>
<dbReference type="PANTHER" id="PTHR37610">
    <property type="entry name" value="CCHC-TYPE DOMAIN-CONTAINING PROTEIN"/>
    <property type="match status" value="1"/>
</dbReference>
<dbReference type="Gramene" id="Jr02_07880_p1">
    <property type="protein sequence ID" value="cds.Jr02_07880_p1"/>
    <property type="gene ID" value="Jr02_07880"/>
</dbReference>
<dbReference type="RefSeq" id="XP_018833694.1">
    <property type="nucleotide sequence ID" value="XM_018978149.1"/>
</dbReference>
<dbReference type="InterPro" id="IPR029472">
    <property type="entry name" value="Copia-like_N"/>
</dbReference>
<reference evidence="2" key="1">
    <citation type="submission" date="2025-08" db="UniProtKB">
        <authorList>
            <consortium name="RefSeq"/>
        </authorList>
    </citation>
    <scope>IDENTIFICATION</scope>
    <source>
        <tissue evidence="2">Leaves</tissue>
    </source>
</reference>
<accession>A0A2I4FPV8</accession>
<dbReference type="GeneID" id="109001034"/>
<protein>
    <submittedName>
        <fullName evidence="2">Uncharacterized protein LOC109001034</fullName>
    </submittedName>
</protein>
<dbReference type="OrthoDB" id="5544992at2759"/>
<sequence>MTEVNPLNSSESSRPSNPSDDSSSPYYLHPSDNPVSLLVSEIFVGDNYIAWSRSITMALTVKNKVAFINGSITAPPTNQHVHHTAWLRANNLVLSWLMNSISKDIRNSLRYVASAVDLWNELKTRYLRSDGPRVFHLEKSLSSITQGSSSITEYFSVFKTLWDVYVNYRPFPTCTCGKMASCTCNLFDFLLIRQQSDYVLKFLVGLNDSYASVRSQLLLIFPLPSMAKVFSLLLQEESQRQLTNFISHETHALLVKQNTQPFVQSKFSKDKQKKSSLYCTHCGYNGHTVEKCFQLHGYPPSWTGPKGKRNLPTAHAAISTGEVYIQNSNENQKFSLTSDEFTKLLALANSNPSPTPAVNLVTSQFSGPISKEDDWDCI</sequence>
<evidence type="ECO:0000313" key="2">
    <source>
        <dbReference type="RefSeq" id="XP_018833694.1"/>
    </source>
</evidence>
<gene>
    <name evidence="2" type="primary">LOC109001034</name>
</gene>
<evidence type="ECO:0000313" key="1">
    <source>
        <dbReference type="Proteomes" id="UP000235220"/>
    </source>
</evidence>
<name>A0A2I4FPV8_JUGRE</name>
<dbReference type="InterPro" id="IPR005162">
    <property type="entry name" value="Retrotrans_gag_dom"/>
</dbReference>